<gene>
    <name evidence="1" type="ORF">THAOC_15050</name>
</gene>
<proteinExistence type="predicted"/>
<keyword evidence="2" id="KW-1185">Reference proteome</keyword>
<comment type="caution">
    <text evidence="1">The sequence shown here is derived from an EMBL/GenBank/DDBJ whole genome shotgun (WGS) entry which is preliminary data.</text>
</comment>
<protein>
    <submittedName>
        <fullName evidence="1">Uncharacterized protein</fullName>
    </submittedName>
</protein>
<dbReference type="AlphaFoldDB" id="K0T1E5"/>
<name>K0T1E5_THAOC</name>
<reference evidence="1 2" key="1">
    <citation type="journal article" date="2012" name="Genome Biol.">
        <title>Genome and low-iron response of an oceanic diatom adapted to chronic iron limitation.</title>
        <authorList>
            <person name="Lommer M."/>
            <person name="Specht M."/>
            <person name="Roy A.S."/>
            <person name="Kraemer L."/>
            <person name="Andreson R."/>
            <person name="Gutowska M.A."/>
            <person name="Wolf J."/>
            <person name="Bergner S.V."/>
            <person name="Schilhabel M.B."/>
            <person name="Klostermeier U.C."/>
            <person name="Beiko R.G."/>
            <person name="Rosenstiel P."/>
            <person name="Hippler M."/>
            <person name="Laroche J."/>
        </authorList>
    </citation>
    <scope>NUCLEOTIDE SEQUENCE [LARGE SCALE GENOMIC DNA]</scope>
    <source>
        <strain evidence="1 2">CCMP1005</strain>
    </source>
</reference>
<accession>K0T1E5</accession>
<organism evidence="1 2">
    <name type="scientific">Thalassiosira oceanica</name>
    <name type="common">Marine diatom</name>
    <dbReference type="NCBI Taxonomy" id="159749"/>
    <lineage>
        <taxon>Eukaryota</taxon>
        <taxon>Sar</taxon>
        <taxon>Stramenopiles</taxon>
        <taxon>Ochrophyta</taxon>
        <taxon>Bacillariophyta</taxon>
        <taxon>Coscinodiscophyceae</taxon>
        <taxon>Thalassiosirophycidae</taxon>
        <taxon>Thalassiosirales</taxon>
        <taxon>Thalassiosiraceae</taxon>
        <taxon>Thalassiosira</taxon>
    </lineage>
</organism>
<dbReference type="EMBL" id="AGNL01017493">
    <property type="protein sequence ID" value="EJK64237.1"/>
    <property type="molecule type" value="Genomic_DNA"/>
</dbReference>
<evidence type="ECO:0000313" key="1">
    <source>
        <dbReference type="EMBL" id="EJK64237.1"/>
    </source>
</evidence>
<evidence type="ECO:0000313" key="2">
    <source>
        <dbReference type="Proteomes" id="UP000266841"/>
    </source>
</evidence>
<sequence>MDTKKLTKIDVIRPYQGVVDHGLKGLQIPVPLTLELCSGQAMTKHDKTLAQNGRVGGQKIFTSQGPTCIQPGPPQ</sequence>
<dbReference type="Proteomes" id="UP000266841">
    <property type="component" value="Unassembled WGS sequence"/>
</dbReference>